<accession>A0A8K0IB75</accession>
<organism evidence="1 2">
    <name type="scientific">Cocos nucifera</name>
    <name type="common">Coconut palm</name>
    <dbReference type="NCBI Taxonomy" id="13894"/>
    <lineage>
        <taxon>Eukaryota</taxon>
        <taxon>Viridiplantae</taxon>
        <taxon>Streptophyta</taxon>
        <taxon>Embryophyta</taxon>
        <taxon>Tracheophyta</taxon>
        <taxon>Spermatophyta</taxon>
        <taxon>Magnoliopsida</taxon>
        <taxon>Liliopsida</taxon>
        <taxon>Arecaceae</taxon>
        <taxon>Arecoideae</taxon>
        <taxon>Cocoseae</taxon>
        <taxon>Attaleinae</taxon>
        <taxon>Cocos</taxon>
    </lineage>
</organism>
<gene>
    <name evidence="1" type="ORF">COCNU_06G009470</name>
</gene>
<dbReference type="Pfam" id="PF07082">
    <property type="entry name" value="DUF1350"/>
    <property type="match status" value="1"/>
</dbReference>
<proteinExistence type="predicted"/>
<reference evidence="1" key="2">
    <citation type="submission" date="2019-07" db="EMBL/GenBank/DDBJ databases">
        <authorList>
            <person name="Yang Y."/>
            <person name="Bocs S."/>
            <person name="Baudouin L."/>
        </authorList>
    </citation>
    <scope>NUCLEOTIDE SEQUENCE</scope>
    <source>
        <tissue evidence="1">Spear leaf of Hainan Tall coconut</tissue>
    </source>
</reference>
<sequence>MAFNNQEASLAIPLFSPVIVPVAQSFSPLLSQLTSSPTIRLGTEMAMKQLENLSPPIMRQVIPLVEQLPPFYMDLVKGREDFTPKPKETRRLIKSYYGISRNLLIKFKDDKIDETSILARILSSECVISTLLDMSIRSIPGDHGLPLQQVFPDVPPAMADAINRGGELLVNLVSAGTPWEAVAKEVGNSLGVDSGIVRAQISKDVNMLVDVITSWMASNSGKKPLQP</sequence>
<protein>
    <submittedName>
        <fullName evidence="1">Uncharacterized protein</fullName>
    </submittedName>
</protein>
<dbReference type="Proteomes" id="UP000797356">
    <property type="component" value="Chromosome 6"/>
</dbReference>
<evidence type="ECO:0000313" key="1">
    <source>
        <dbReference type="EMBL" id="KAG1347118.1"/>
    </source>
</evidence>
<evidence type="ECO:0000313" key="2">
    <source>
        <dbReference type="Proteomes" id="UP000797356"/>
    </source>
</evidence>
<reference evidence="1" key="1">
    <citation type="journal article" date="2017" name="Gigascience">
        <title>The genome draft of coconut (Cocos nucifera).</title>
        <authorList>
            <person name="Xiao Y."/>
            <person name="Xu P."/>
            <person name="Fan H."/>
            <person name="Baudouin L."/>
            <person name="Xia W."/>
            <person name="Bocs S."/>
            <person name="Xu J."/>
            <person name="Li Q."/>
            <person name="Guo A."/>
            <person name="Zhou L."/>
            <person name="Li J."/>
            <person name="Wu Y."/>
            <person name="Ma Z."/>
            <person name="Armero A."/>
            <person name="Issali A.E."/>
            <person name="Liu N."/>
            <person name="Peng M."/>
            <person name="Yang Y."/>
        </authorList>
    </citation>
    <scope>NUCLEOTIDE SEQUENCE</scope>
    <source>
        <tissue evidence="1">Spear leaf of Hainan Tall coconut</tissue>
    </source>
</reference>
<dbReference type="EMBL" id="CM017877">
    <property type="protein sequence ID" value="KAG1347118.1"/>
    <property type="molecule type" value="Genomic_DNA"/>
</dbReference>
<comment type="caution">
    <text evidence="1">The sequence shown here is derived from an EMBL/GenBank/DDBJ whole genome shotgun (WGS) entry which is preliminary data.</text>
</comment>
<dbReference type="AlphaFoldDB" id="A0A8K0IB75"/>
<dbReference type="PANTHER" id="PTHR34127:SF1">
    <property type="entry name" value="OS04G0405600 PROTEIN"/>
    <property type="match status" value="1"/>
</dbReference>
<keyword evidence="2" id="KW-1185">Reference proteome</keyword>
<dbReference type="PANTHER" id="PTHR34127">
    <property type="entry name" value="OS04G0405600 PROTEIN"/>
    <property type="match status" value="1"/>
</dbReference>
<dbReference type="OrthoDB" id="4892at2759"/>
<dbReference type="InterPro" id="IPR010765">
    <property type="entry name" value="DUF1350"/>
</dbReference>
<name>A0A8K0IB75_COCNU</name>